<dbReference type="Proteomes" id="UP000186777">
    <property type="component" value="Unassembled WGS sequence"/>
</dbReference>
<dbReference type="RefSeq" id="WP_303679515.1">
    <property type="nucleotide sequence ID" value="NZ_MNTG01000015.1"/>
</dbReference>
<dbReference type="Pfam" id="PF13412">
    <property type="entry name" value="HTH_24"/>
    <property type="match status" value="1"/>
</dbReference>
<dbReference type="Pfam" id="PF04326">
    <property type="entry name" value="SLFN_AlbA_2"/>
    <property type="match status" value="1"/>
</dbReference>
<dbReference type="InterPro" id="IPR007421">
    <property type="entry name" value="Schlafen_AlbA_2_dom"/>
</dbReference>
<feature type="domain" description="Schlafen AlbA-2" evidence="1">
    <location>
        <begin position="9"/>
        <end position="124"/>
    </location>
</feature>
<dbReference type="PANTHER" id="PTHR30595">
    <property type="entry name" value="GLPR-RELATED TRANSCRIPTIONAL REPRESSOR"/>
    <property type="match status" value="1"/>
</dbReference>
<proteinExistence type="predicted"/>
<evidence type="ECO:0000313" key="2">
    <source>
        <dbReference type="EMBL" id="OLA38528.1"/>
    </source>
</evidence>
<dbReference type="Gene3D" id="1.10.10.10">
    <property type="entry name" value="Winged helix-like DNA-binding domain superfamily/Winged helix DNA-binding domain"/>
    <property type="match status" value="1"/>
</dbReference>
<dbReference type="Pfam" id="PF13749">
    <property type="entry name" value="HATPase_c_4"/>
    <property type="match status" value="1"/>
</dbReference>
<protein>
    <submittedName>
        <fullName evidence="2">AAA family ATPase</fullName>
    </submittedName>
</protein>
<dbReference type="PANTHER" id="PTHR30595:SF6">
    <property type="entry name" value="SCHLAFEN ALBA-2 DOMAIN-CONTAINING PROTEIN"/>
    <property type="match status" value="1"/>
</dbReference>
<dbReference type="AlphaFoldDB" id="A0A1Q6R825"/>
<dbReference type="STRING" id="626940.BHW43_03385"/>
<gene>
    <name evidence="2" type="ORF">BHW43_03385</name>
</gene>
<sequence length="462" mass="52187">MKITDLLGEATEYDKKQAVEHKKVKSWLKSVSAFANTAGGTLIFGITDGEEIVGLEDIKSDSEFISQKIKERISPFPEVIMKLRKTEDEKDLLLLYVPAGAETPYYYTGDGVTEAYIRIGNESVVADATELKRLVMRGRNSSYDSVMSPYNYEDFSFSKLRERYKSWTGNSMTEKSFESFGIRDANGHLTNAGALLADDAPIRWSRLFCTRWNGLDKSGGQVDALDSAEYSGSLIILLNEGMSFVKRNMKTIWKKTPDSRIEMPDYCERSVFEALVNALIHRDYLINGSEVHVDMFDDRLLIYSPGGMPDGTQIQGRDIDDIPSTRRNPILADIFARLGYMERQGSGLSKIRTAYENAANYQPGLEPTFRSNRVEFTVKLPNLNFKASSNEALTEAINEALTDNQKMLLDMLRNDPTITQKEIIERVSLSRSTVQRMIKELSELGRLERIGSKKTGSWIVKE</sequence>
<dbReference type="Gene3D" id="3.30.950.30">
    <property type="entry name" value="Schlafen, AAA domain"/>
    <property type="match status" value="1"/>
</dbReference>
<evidence type="ECO:0000259" key="1">
    <source>
        <dbReference type="Pfam" id="PF04326"/>
    </source>
</evidence>
<name>A0A1Q6R825_9FIRM</name>
<dbReference type="InterPro" id="IPR038461">
    <property type="entry name" value="Schlafen_AlbA_2_dom_sf"/>
</dbReference>
<comment type="caution">
    <text evidence="2">The sequence shown here is derived from an EMBL/GenBank/DDBJ whole genome shotgun (WGS) entry which is preliminary data.</text>
</comment>
<evidence type="ECO:0000313" key="3">
    <source>
        <dbReference type="Proteomes" id="UP000186777"/>
    </source>
</evidence>
<organism evidence="2 3">
    <name type="scientific">Phascolarctobacterium succinatutens</name>
    <dbReference type="NCBI Taxonomy" id="626940"/>
    <lineage>
        <taxon>Bacteria</taxon>
        <taxon>Bacillati</taxon>
        <taxon>Bacillota</taxon>
        <taxon>Negativicutes</taxon>
        <taxon>Acidaminococcales</taxon>
        <taxon>Acidaminococcaceae</taxon>
        <taxon>Phascolarctobacterium</taxon>
    </lineage>
</organism>
<dbReference type="InterPro" id="IPR036388">
    <property type="entry name" value="WH-like_DNA-bd_sf"/>
</dbReference>
<dbReference type="EMBL" id="MNTG01000015">
    <property type="protein sequence ID" value="OLA38528.1"/>
    <property type="molecule type" value="Genomic_DNA"/>
</dbReference>
<accession>A0A1Q6R825</accession>
<dbReference type="Gene3D" id="3.30.565.60">
    <property type="match status" value="1"/>
</dbReference>
<dbReference type="SUPFAM" id="SSF46785">
    <property type="entry name" value="Winged helix' DNA-binding domain"/>
    <property type="match status" value="1"/>
</dbReference>
<dbReference type="InterPro" id="IPR038475">
    <property type="entry name" value="RecG_C_sf"/>
</dbReference>
<reference evidence="2 3" key="1">
    <citation type="journal article" date="2016" name="Nat. Biotechnol.">
        <title>Measurement of bacterial replication rates in microbial communities.</title>
        <authorList>
            <person name="Brown C.T."/>
            <person name="Olm M.R."/>
            <person name="Thomas B.C."/>
            <person name="Banfield J.F."/>
        </authorList>
    </citation>
    <scope>NUCLEOTIDE SEQUENCE [LARGE SCALE GENOMIC DNA]</scope>
    <source>
        <strain evidence="2">46_33</strain>
    </source>
</reference>
<dbReference type="InterPro" id="IPR036390">
    <property type="entry name" value="WH_DNA-bd_sf"/>
</dbReference>